<keyword evidence="2" id="KW-1185">Reference proteome</keyword>
<sequence>MPEMDRSGQRSPTELAGNHLVAGLLREGELTPNIAREVLDVVGDPKRLSFWERELNVYFLKFDFAHGVAFLVDDLDTSPDGTLEMSIDEMSGLLRDYIAREDD</sequence>
<dbReference type="Proteomes" id="UP001199469">
    <property type="component" value="Unassembled WGS sequence"/>
</dbReference>
<accession>A0ABS8P8P6</accession>
<protein>
    <submittedName>
        <fullName evidence="1">Uncharacterized protein</fullName>
    </submittedName>
</protein>
<gene>
    <name evidence="1" type="ORF">LQ327_13980</name>
</gene>
<name>A0ABS8P8P6_9PSEU</name>
<evidence type="ECO:0000313" key="2">
    <source>
        <dbReference type="Proteomes" id="UP001199469"/>
    </source>
</evidence>
<evidence type="ECO:0000313" key="1">
    <source>
        <dbReference type="EMBL" id="MCD2194479.1"/>
    </source>
</evidence>
<comment type="caution">
    <text evidence="1">The sequence shown here is derived from an EMBL/GenBank/DDBJ whole genome shotgun (WGS) entry which is preliminary data.</text>
</comment>
<organism evidence="1 2">
    <name type="scientific">Actinomycetospora endophytica</name>
    <dbReference type="NCBI Taxonomy" id="2291215"/>
    <lineage>
        <taxon>Bacteria</taxon>
        <taxon>Bacillati</taxon>
        <taxon>Actinomycetota</taxon>
        <taxon>Actinomycetes</taxon>
        <taxon>Pseudonocardiales</taxon>
        <taxon>Pseudonocardiaceae</taxon>
        <taxon>Actinomycetospora</taxon>
    </lineage>
</organism>
<reference evidence="1 2" key="1">
    <citation type="submission" date="2021-11" db="EMBL/GenBank/DDBJ databases">
        <title>Draft genome sequence of Actinomycetospora sp. SF1 isolated from the rhizosphere soil.</title>
        <authorList>
            <person name="Duangmal K."/>
            <person name="Chantavorakit T."/>
        </authorList>
    </citation>
    <scope>NUCLEOTIDE SEQUENCE [LARGE SCALE GENOMIC DNA]</scope>
    <source>
        <strain evidence="1 2">TBRC 5722</strain>
    </source>
</reference>
<dbReference type="RefSeq" id="WP_230734484.1">
    <property type="nucleotide sequence ID" value="NZ_JAJNDB010000002.1"/>
</dbReference>
<proteinExistence type="predicted"/>
<dbReference type="EMBL" id="JAJNDB010000002">
    <property type="protein sequence ID" value="MCD2194479.1"/>
    <property type="molecule type" value="Genomic_DNA"/>
</dbReference>